<evidence type="ECO:0000313" key="2">
    <source>
        <dbReference type="Proteomes" id="UP001059596"/>
    </source>
</evidence>
<dbReference type="Proteomes" id="UP001059596">
    <property type="component" value="Unassembled WGS sequence"/>
</dbReference>
<name>A0A9Q0BN43_9MUSC</name>
<evidence type="ECO:0000313" key="1">
    <source>
        <dbReference type="EMBL" id="KAI8038332.1"/>
    </source>
</evidence>
<protein>
    <submittedName>
        <fullName evidence="1">Uncharacterized protein</fullName>
    </submittedName>
</protein>
<proteinExistence type="predicted"/>
<dbReference type="AlphaFoldDB" id="A0A9Q0BN43"/>
<organism evidence="1 2">
    <name type="scientific">Drosophila gunungcola</name>
    <name type="common">fruit fly</name>
    <dbReference type="NCBI Taxonomy" id="103775"/>
    <lineage>
        <taxon>Eukaryota</taxon>
        <taxon>Metazoa</taxon>
        <taxon>Ecdysozoa</taxon>
        <taxon>Arthropoda</taxon>
        <taxon>Hexapoda</taxon>
        <taxon>Insecta</taxon>
        <taxon>Pterygota</taxon>
        <taxon>Neoptera</taxon>
        <taxon>Endopterygota</taxon>
        <taxon>Diptera</taxon>
        <taxon>Brachycera</taxon>
        <taxon>Muscomorpha</taxon>
        <taxon>Ephydroidea</taxon>
        <taxon>Drosophilidae</taxon>
        <taxon>Drosophila</taxon>
        <taxon>Sophophora</taxon>
    </lineage>
</organism>
<dbReference type="EMBL" id="JAMKOV010000007">
    <property type="protein sequence ID" value="KAI8038332.1"/>
    <property type="molecule type" value="Genomic_DNA"/>
</dbReference>
<reference evidence="1" key="1">
    <citation type="journal article" date="2023" name="Genome Biol. Evol.">
        <title>Long-read-based Genome Assembly of Drosophila gunungcola Reveals Fewer Chemosensory Genes in Flower-breeding Species.</title>
        <authorList>
            <person name="Negi A."/>
            <person name="Liao B.Y."/>
            <person name="Yeh S.D."/>
        </authorList>
    </citation>
    <scope>NUCLEOTIDE SEQUENCE</scope>
    <source>
        <strain evidence="1">Sukarami</strain>
    </source>
</reference>
<sequence length="69" mass="7680">MHSEAAIKATQSLITHPRMCLYLGVVEHLLDVVAYCMCRVLELSLFTCMMVCGSLKAKLTHGPTNELEQ</sequence>
<gene>
    <name evidence="1" type="ORF">M5D96_008226</name>
</gene>
<comment type="caution">
    <text evidence="1">The sequence shown here is derived from an EMBL/GenBank/DDBJ whole genome shotgun (WGS) entry which is preliminary data.</text>
</comment>
<accession>A0A9Q0BN43</accession>
<keyword evidence="2" id="KW-1185">Reference proteome</keyword>